<sequence>MKGILSIQTRGESTEDMADVMGISESTVKQYVKSALAKLEVNNRTQAVATLLRKGIIY</sequence>
<dbReference type="InterPro" id="IPR036388">
    <property type="entry name" value="WH-like_DNA-bd_sf"/>
</dbReference>
<evidence type="ECO:0000256" key="2">
    <source>
        <dbReference type="ARBA" id="ARBA00023163"/>
    </source>
</evidence>
<evidence type="ECO:0000256" key="1">
    <source>
        <dbReference type="ARBA" id="ARBA00023015"/>
    </source>
</evidence>
<dbReference type="InterPro" id="IPR000792">
    <property type="entry name" value="Tscrpt_reg_LuxR_C"/>
</dbReference>
<keyword evidence="2" id="KW-0804">Transcription</keyword>
<dbReference type="Proteomes" id="UP000257143">
    <property type="component" value="Unassembled WGS sequence"/>
</dbReference>
<reference evidence="5" key="1">
    <citation type="submission" date="2017-11" db="EMBL/GenBank/DDBJ databases">
        <authorList>
            <person name="Zhu W."/>
        </authorList>
    </citation>
    <scope>NUCLEOTIDE SEQUENCE [LARGE SCALE GENOMIC DNA]</scope>
    <source>
        <strain evidence="5">CAU 1183</strain>
    </source>
</reference>
<dbReference type="SMART" id="SM00421">
    <property type="entry name" value="HTH_LUXR"/>
    <property type="match status" value="1"/>
</dbReference>
<accession>A0A3D8Q2N7</accession>
<evidence type="ECO:0000313" key="5">
    <source>
        <dbReference type="Proteomes" id="UP000257143"/>
    </source>
</evidence>
<organism evidence="4 5">
    <name type="scientific">Oceanobacillus arenosus</name>
    <dbReference type="NCBI Taxonomy" id="1229153"/>
    <lineage>
        <taxon>Bacteria</taxon>
        <taxon>Bacillati</taxon>
        <taxon>Bacillota</taxon>
        <taxon>Bacilli</taxon>
        <taxon>Bacillales</taxon>
        <taxon>Bacillaceae</taxon>
        <taxon>Oceanobacillus</taxon>
    </lineage>
</organism>
<evidence type="ECO:0000259" key="3">
    <source>
        <dbReference type="PROSITE" id="PS50043"/>
    </source>
</evidence>
<dbReference type="Gene3D" id="1.10.10.10">
    <property type="entry name" value="Winged helix-like DNA-binding domain superfamily/Winged helix DNA-binding domain"/>
    <property type="match status" value="1"/>
</dbReference>
<dbReference type="AlphaFoldDB" id="A0A3D8Q2N7"/>
<dbReference type="OrthoDB" id="581422at2"/>
<dbReference type="InterPro" id="IPR016032">
    <property type="entry name" value="Sig_transdc_resp-reg_C-effctor"/>
</dbReference>
<evidence type="ECO:0000313" key="4">
    <source>
        <dbReference type="EMBL" id="RDW21325.1"/>
    </source>
</evidence>
<dbReference type="GO" id="GO:0006355">
    <property type="term" value="P:regulation of DNA-templated transcription"/>
    <property type="evidence" value="ECO:0007669"/>
    <property type="project" value="InterPro"/>
</dbReference>
<feature type="domain" description="HTH luxR-type" evidence="3">
    <location>
        <begin position="1"/>
        <end position="55"/>
    </location>
</feature>
<protein>
    <recommendedName>
        <fullName evidence="3">HTH luxR-type domain-containing protein</fullName>
    </recommendedName>
</protein>
<name>A0A3D8Q2N7_9BACI</name>
<proteinExistence type="predicted"/>
<dbReference type="PROSITE" id="PS50043">
    <property type="entry name" value="HTH_LUXR_2"/>
    <property type="match status" value="1"/>
</dbReference>
<gene>
    <name evidence="4" type="ORF">CWR48_02625</name>
</gene>
<comment type="caution">
    <text evidence="4">The sequence shown here is derived from an EMBL/GenBank/DDBJ whole genome shotgun (WGS) entry which is preliminary data.</text>
</comment>
<dbReference type="Pfam" id="PF00196">
    <property type="entry name" value="GerE"/>
    <property type="match status" value="1"/>
</dbReference>
<dbReference type="CDD" id="cd06170">
    <property type="entry name" value="LuxR_C_like"/>
    <property type="match status" value="1"/>
</dbReference>
<dbReference type="SUPFAM" id="SSF46894">
    <property type="entry name" value="C-terminal effector domain of the bipartite response regulators"/>
    <property type="match status" value="1"/>
</dbReference>
<dbReference type="GO" id="GO:0003677">
    <property type="term" value="F:DNA binding"/>
    <property type="evidence" value="ECO:0007669"/>
    <property type="project" value="InterPro"/>
</dbReference>
<keyword evidence="5" id="KW-1185">Reference proteome</keyword>
<dbReference type="EMBL" id="PIOC01000003">
    <property type="protein sequence ID" value="RDW21325.1"/>
    <property type="molecule type" value="Genomic_DNA"/>
</dbReference>
<keyword evidence="1" id="KW-0805">Transcription regulation</keyword>
<dbReference type="RefSeq" id="WP_115771496.1">
    <property type="nucleotide sequence ID" value="NZ_PIOC01000003.1"/>
</dbReference>